<dbReference type="SUPFAM" id="SSF55785">
    <property type="entry name" value="PYP-like sensor domain (PAS domain)"/>
    <property type="match status" value="1"/>
</dbReference>
<dbReference type="Gene3D" id="3.30.450.20">
    <property type="entry name" value="PAS domain"/>
    <property type="match status" value="1"/>
</dbReference>
<dbReference type="RefSeq" id="WP_320379690.1">
    <property type="nucleotide sequence ID" value="NZ_JAWDIQ010000001.1"/>
</dbReference>
<evidence type="ECO:0000313" key="2">
    <source>
        <dbReference type="Proteomes" id="UP001275315"/>
    </source>
</evidence>
<keyword evidence="2" id="KW-1185">Reference proteome</keyword>
<organism evidence="1 2">
    <name type="scientific">Paracerasibacillus soli</name>
    <dbReference type="NCBI Taxonomy" id="480284"/>
    <lineage>
        <taxon>Bacteria</taxon>
        <taxon>Bacillati</taxon>
        <taxon>Bacillota</taxon>
        <taxon>Bacilli</taxon>
        <taxon>Bacillales</taxon>
        <taxon>Bacillaceae</taxon>
        <taxon>Paracerasibacillus</taxon>
    </lineage>
</organism>
<dbReference type="Proteomes" id="UP001275315">
    <property type="component" value="Unassembled WGS sequence"/>
</dbReference>
<dbReference type="InterPro" id="IPR035965">
    <property type="entry name" value="PAS-like_dom_sf"/>
</dbReference>
<evidence type="ECO:0000313" key="1">
    <source>
        <dbReference type="EMBL" id="MDY0408992.1"/>
    </source>
</evidence>
<protein>
    <submittedName>
        <fullName evidence="1">PAS domain-containing protein</fullName>
    </submittedName>
</protein>
<accession>A0ABU5CRJ2</accession>
<gene>
    <name evidence="1" type="ORF">RWD45_11040</name>
</gene>
<dbReference type="Pfam" id="PF13596">
    <property type="entry name" value="PAS_10"/>
    <property type="match status" value="1"/>
</dbReference>
<reference evidence="1 2" key="1">
    <citation type="submission" date="2023-10" db="EMBL/GenBank/DDBJ databases">
        <title>Virgibacillus soli CC-YMP-6 genome.</title>
        <authorList>
            <person name="Miliotis G."/>
            <person name="Sengupta P."/>
            <person name="Hameed A."/>
            <person name="Chuvochina M."/>
            <person name="Mcdonagh F."/>
            <person name="Simpson A.C."/>
            <person name="Singh N.K."/>
            <person name="Rekha P.D."/>
            <person name="Raman K."/>
            <person name="Hugenholtz P."/>
            <person name="Venkateswaran K."/>
        </authorList>
    </citation>
    <scope>NUCLEOTIDE SEQUENCE [LARGE SCALE GENOMIC DNA]</scope>
    <source>
        <strain evidence="1 2">CC-YMP-6</strain>
    </source>
</reference>
<dbReference type="EMBL" id="JAWDIQ010000001">
    <property type="protein sequence ID" value="MDY0408992.1"/>
    <property type="molecule type" value="Genomic_DNA"/>
</dbReference>
<comment type="caution">
    <text evidence="1">The sequence shown here is derived from an EMBL/GenBank/DDBJ whole genome shotgun (WGS) entry which is preliminary data.</text>
</comment>
<proteinExistence type="predicted"/>
<sequence>MDEIASHFIFLRRSEKMAQTPISIGRNVANCHPPNSMSKVMRLIRDLKTKRRVSENMWFRKGDHYIHITYKAVFDDEGEYVGILEYVQDIQPFLDLPREVKGNFVNLTNSLFVRTNQLLDRAD</sequence>
<name>A0ABU5CRJ2_9BACI</name>